<accession>A0A2R7YZ16</accession>
<dbReference type="EMBL" id="PYXZ01000004">
    <property type="protein sequence ID" value="PUA81129.1"/>
    <property type="molecule type" value="Genomic_DNA"/>
</dbReference>
<dbReference type="Proteomes" id="UP000244867">
    <property type="component" value="Unassembled WGS sequence"/>
</dbReference>
<dbReference type="AlphaFoldDB" id="A0A2R7YZ16"/>
<evidence type="ECO:0000313" key="9">
    <source>
        <dbReference type="Proteomes" id="UP000244867"/>
    </source>
</evidence>
<dbReference type="SUPFAM" id="SSF141523">
    <property type="entry name" value="L,D-transpeptidase catalytic domain-like"/>
    <property type="match status" value="1"/>
</dbReference>
<evidence type="ECO:0000313" key="8">
    <source>
        <dbReference type="EMBL" id="PUA81129.1"/>
    </source>
</evidence>
<dbReference type="InterPro" id="IPR038063">
    <property type="entry name" value="Transpep_catalytic_dom"/>
</dbReference>
<dbReference type="GO" id="GO:0016740">
    <property type="term" value="F:transferase activity"/>
    <property type="evidence" value="ECO:0007669"/>
    <property type="project" value="UniProtKB-KW"/>
</dbReference>
<dbReference type="CDD" id="cd16913">
    <property type="entry name" value="YkuD_like"/>
    <property type="match status" value="1"/>
</dbReference>
<sequence length="157" mass="16859">MKGEEGGWVRVLLPSRPNRSTGWLRLGDGLQEAYTRHLVRIYLGSRRLELLKDGQPVGSWLVAIGAPATPTPLGRTFILGQFVDEDQKFSPVILPLGAHSKTLDSYGGGPGTVALHGWSDATVFGKAVSHGCVRVPDDALRALRVVPLGTPVLIDKS</sequence>
<dbReference type="InterPro" id="IPR005490">
    <property type="entry name" value="LD_TPept_cat_dom"/>
</dbReference>
<evidence type="ECO:0000259" key="7">
    <source>
        <dbReference type="PROSITE" id="PS52029"/>
    </source>
</evidence>
<feature type="active site" description="Proton donor/acceptor" evidence="6">
    <location>
        <position position="116"/>
    </location>
</feature>
<dbReference type="UniPathway" id="UPA00219"/>
<dbReference type="GO" id="GO:0071555">
    <property type="term" value="P:cell wall organization"/>
    <property type="evidence" value="ECO:0007669"/>
    <property type="project" value="UniProtKB-UniRule"/>
</dbReference>
<dbReference type="InterPro" id="IPR050979">
    <property type="entry name" value="LD-transpeptidase"/>
</dbReference>
<protein>
    <recommendedName>
        <fullName evidence="7">L,D-TPase catalytic domain-containing protein</fullName>
    </recommendedName>
</protein>
<organism evidence="8 9">
    <name type="scientific">Nocardioides currus</name>
    <dbReference type="NCBI Taxonomy" id="2133958"/>
    <lineage>
        <taxon>Bacteria</taxon>
        <taxon>Bacillati</taxon>
        <taxon>Actinomycetota</taxon>
        <taxon>Actinomycetes</taxon>
        <taxon>Propionibacteriales</taxon>
        <taxon>Nocardioidaceae</taxon>
        <taxon>Nocardioides</taxon>
    </lineage>
</organism>
<name>A0A2R7YZ16_9ACTN</name>
<evidence type="ECO:0000256" key="1">
    <source>
        <dbReference type="ARBA" id="ARBA00004752"/>
    </source>
</evidence>
<evidence type="ECO:0000256" key="4">
    <source>
        <dbReference type="ARBA" id="ARBA00022984"/>
    </source>
</evidence>
<dbReference type="GO" id="GO:0008360">
    <property type="term" value="P:regulation of cell shape"/>
    <property type="evidence" value="ECO:0007669"/>
    <property type="project" value="UniProtKB-UniRule"/>
</dbReference>
<dbReference type="OrthoDB" id="5243103at2"/>
<dbReference type="PANTHER" id="PTHR30582">
    <property type="entry name" value="L,D-TRANSPEPTIDASE"/>
    <property type="match status" value="1"/>
</dbReference>
<dbReference type="GO" id="GO:0018104">
    <property type="term" value="P:peptidoglycan-protein cross-linking"/>
    <property type="evidence" value="ECO:0007669"/>
    <property type="project" value="TreeGrafter"/>
</dbReference>
<dbReference type="PROSITE" id="PS52029">
    <property type="entry name" value="LD_TPASE"/>
    <property type="match status" value="1"/>
</dbReference>
<gene>
    <name evidence="8" type="ORF">C7S10_11910</name>
</gene>
<keyword evidence="4 6" id="KW-0573">Peptidoglycan synthesis</keyword>
<reference evidence="8 9" key="1">
    <citation type="submission" date="2018-03" db="EMBL/GenBank/DDBJ databases">
        <authorList>
            <person name="Keele B.F."/>
        </authorList>
    </citation>
    <scope>NUCLEOTIDE SEQUENCE [LARGE SCALE GENOMIC DNA]</scope>
    <source>
        <strain evidence="8 9">IB-3</strain>
    </source>
</reference>
<keyword evidence="9" id="KW-1185">Reference proteome</keyword>
<comment type="pathway">
    <text evidence="1 6">Cell wall biogenesis; peptidoglycan biosynthesis.</text>
</comment>
<dbReference type="GO" id="GO:0005576">
    <property type="term" value="C:extracellular region"/>
    <property type="evidence" value="ECO:0007669"/>
    <property type="project" value="TreeGrafter"/>
</dbReference>
<keyword evidence="3 6" id="KW-0133">Cell shape</keyword>
<keyword evidence="5 6" id="KW-0961">Cell wall biogenesis/degradation</keyword>
<dbReference type="Pfam" id="PF03734">
    <property type="entry name" value="YkuD"/>
    <property type="match status" value="1"/>
</dbReference>
<evidence type="ECO:0000256" key="2">
    <source>
        <dbReference type="ARBA" id="ARBA00022679"/>
    </source>
</evidence>
<comment type="caution">
    <text evidence="8">The sequence shown here is derived from an EMBL/GenBank/DDBJ whole genome shotgun (WGS) entry which is preliminary data.</text>
</comment>
<evidence type="ECO:0000256" key="6">
    <source>
        <dbReference type="PROSITE-ProRule" id="PRU01373"/>
    </source>
</evidence>
<feature type="domain" description="L,D-TPase catalytic" evidence="7">
    <location>
        <begin position="37"/>
        <end position="155"/>
    </location>
</feature>
<dbReference type="GO" id="GO:0071972">
    <property type="term" value="F:peptidoglycan L,D-transpeptidase activity"/>
    <property type="evidence" value="ECO:0007669"/>
    <property type="project" value="TreeGrafter"/>
</dbReference>
<keyword evidence="2" id="KW-0808">Transferase</keyword>
<feature type="active site" description="Nucleophile" evidence="6">
    <location>
        <position position="132"/>
    </location>
</feature>
<evidence type="ECO:0000256" key="3">
    <source>
        <dbReference type="ARBA" id="ARBA00022960"/>
    </source>
</evidence>
<evidence type="ECO:0000256" key="5">
    <source>
        <dbReference type="ARBA" id="ARBA00023316"/>
    </source>
</evidence>
<proteinExistence type="predicted"/>
<dbReference type="Gene3D" id="2.40.440.10">
    <property type="entry name" value="L,D-transpeptidase catalytic domain-like"/>
    <property type="match status" value="1"/>
</dbReference>